<protein>
    <recommendedName>
        <fullName evidence="9">Dynein regulatory complex protein 1</fullName>
    </recommendedName>
</protein>
<feature type="domain" description="Dynein regulatory complex protein 1/2 N-terminal" evidence="5">
    <location>
        <begin position="88"/>
        <end position="189"/>
    </location>
</feature>
<feature type="region of interest" description="Disordered" evidence="4">
    <location>
        <begin position="561"/>
        <end position="603"/>
    </location>
</feature>
<keyword evidence="8" id="KW-1185">Reference proteome</keyword>
<feature type="compositionally biased region" description="Basic and acidic residues" evidence="4">
    <location>
        <begin position="566"/>
        <end position="599"/>
    </location>
</feature>
<evidence type="ECO:0000259" key="6">
    <source>
        <dbReference type="Pfam" id="PF14775"/>
    </source>
</evidence>
<dbReference type="InterPro" id="IPR029440">
    <property type="entry name" value="DRC1_C"/>
</dbReference>
<evidence type="ECO:0000313" key="8">
    <source>
        <dbReference type="Proteomes" id="UP001159405"/>
    </source>
</evidence>
<dbReference type="Proteomes" id="UP001159405">
    <property type="component" value="Unassembled WGS sequence"/>
</dbReference>
<dbReference type="PANTHER" id="PTHR21625">
    <property type="entry name" value="NYD-SP28 PROTEIN"/>
    <property type="match status" value="1"/>
</dbReference>
<feature type="coiled-coil region" evidence="3">
    <location>
        <begin position="157"/>
        <end position="213"/>
    </location>
</feature>
<comment type="similarity">
    <text evidence="1">Belongs to the DRC1 family.</text>
</comment>
<name>A0ABN8PRK6_9CNID</name>
<evidence type="ECO:0000256" key="2">
    <source>
        <dbReference type="ARBA" id="ARBA00023054"/>
    </source>
</evidence>
<feature type="compositionally biased region" description="Acidic residues" evidence="4">
    <location>
        <begin position="1"/>
        <end position="12"/>
    </location>
</feature>
<dbReference type="PANTHER" id="PTHR21625:SF1">
    <property type="entry name" value="DYNEIN REGULATORY COMPLEX PROTEIN 1"/>
    <property type="match status" value="1"/>
</dbReference>
<reference evidence="7 8" key="1">
    <citation type="submission" date="2022-05" db="EMBL/GenBank/DDBJ databases">
        <authorList>
            <consortium name="Genoscope - CEA"/>
            <person name="William W."/>
        </authorList>
    </citation>
    <scope>NUCLEOTIDE SEQUENCE [LARGE SCALE GENOMIC DNA]</scope>
</reference>
<keyword evidence="2 3" id="KW-0175">Coiled coil</keyword>
<dbReference type="Pfam" id="PF14772">
    <property type="entry name" value="NYD-SP28"/>
    <property type="match status" value="1"/>
</dbReference>
<evidence type="ECO:0000313" key="7">
    <source>
        <dbReference type="EMBL" id="CAH3149372.1"/>
    </source>
</evidence>
<evidence type="ECO:0008006" key="9">
    <source>
        <dbReference type="Google" id="ProtNLM"/>
    </source>
</evidence>
<feature type="domain" description="Dynein regulatory complex protein 1 C-terminal" evidence="6">
    <location>
        <begin position="671"/>
        <end position="729"/>
    </location>
</feature>
<evidence type="ECO:0000256" key="1">
    <source>
        <dbReference type="ARBA" id="ARBA00009688"/>
    </source>
</evidence>
<evidence type="ECO:0000256" key="3">
    <source>
        <dbReference type="SAM" id="Coils"/>
    </source>
</evidence>
<dbReference type="EMBL" id="CALNXK010000086">
    <property type="protein sequence ID" value="CAH3149372.1"/>
    <property type="molecule type" value="Genomic_DNA"/>
</dbReference>
<feature type="region of interest" description="Disordered" evidence="4">
    <location>
        <begin position="93"/>
        <end position="116"/>
    </location>
</feature>
<feature type="region of interest" description="Disordered" evidence="4">
    <location>
        <begin position="1"/>
        <end position="20"/>
    </location>
</feature>
<accession>A0ABN8PRK6</accession>
<gene>
    <name evidence="7" type="ORF">PLOB_00047121</name>
</gene>
<evidence type="ECO:0000256" key="4">
    <source>
        <dbReference type="SAM" id="MobiDB-lite"/>
    </source>
</evidence>
<dbReference type="InterPro" id="IPR039750">
    <property type="entry name" value="DRC1/DRC2"/>
</dbReference>
<evidence type="ECO:0000259" key="5">
    <source>
        <dbReference type="Pfam" id="PF14772"/>
    </source>
</evidence>
<sequence length="754" mass="87517">MNPHEEEEDEGPSVDSAIAEERIAARRIRIQRRLEAAKREASGEDAAKKKPVDSEKDALKSRKQMEDSRQRLVKLKSDGTELVTNVHVAADARESMRRLEEEEQRRQRNEKLEAEAKSATEKFEEVTKKWEYALSKEIPQDLNGMLMEQKSACDSMIDEKNKLIHDFQQELKSKDDQYVKDLKKAAEDVDLMVERMEEQMKQLTKAYREELTQTEKAFVTERAELIDNNRKKWDTSMLQRCDKEVEYMESRRKRVEDHENQLQTLRVQDAEEYNMVKIKLETDVQILEQQLQQMKATYQLNQEKLEYNFQVLKKRDEENTITKSQQKRKITRLQDVLNNLKQKLAKQEKQYREDNQALTDDYKRITEQFRELQKKSRHFQTTDQKKFHDIWAMNEEQVRELVHSVLEEDRIIHEQQLGLPWEAPDLDFMNRPVESTAGPKRKQMSATQMAHEIMSGAGTDEGEDDVEQGSGVREFQQDGQIGQGKKLSSKTIKAILELICDEAGFLVESKLTKLLAPLERDEQSLMKLDAIFAAMGVDTEDDIYLLSSYFLNRVPGLVNGEQAEEGAEKDVKKEDVEGGKGSLEEKAVGMDEAEKKDDDGSVVYSVDDKASDSSSVKAHLSEMTQLIHPNEVVKSLRQFVQENRQPQKETKRQSIKLGTEVGRITTLDESFWQKMSSVIDLKKERVWTALLDGFEKYLAVLTERASLIQETDALRQQNAELRMLLHQYVNSRVNQELEIPPTRILQAELSKEHE</sequence>
<dbReference type="Pfam" id="PF14775">
    <property type="entry name" value="NYD-SP28_assoc"/>
    <property type="match status" value="1"/>
</dbReference>
<feature type="region of interest" description="Disordered" evidence="4">
    <location>
        <begin position="35"/>
        <end position="70"/>
    </location>
</feature>
<comment type="caution">
    <text evidence="7">The sequence shown here is derived from an EMBL/GenBank/DDBJ whole genome shotgun (WGS) entry which is preliminary data.</text>
</comment>
<feature type="coiled-coil region" evidence="3">
    <location>
        <begin position="248"/>
        <end position="375"/>
    </location>
</feature>
<dbReference type="InterPro" id="IPR039505">
    <property type="entry name" value="DRC1/2_N"/>
</dbReference>
<proteinExistence type="inferred from homology"/>
<organism evidence="7 8">
    <name type="scientific">Porites lobata</name>
    <dbReference type="NCBI Taxonomy" id="104759"/>
    <lineage>
        <taxon>Eukaryota</taxon>
        <taxon>Metazoa</taxon>
        <taxon>Cnidaria</taxon>
        <taxon>Anthozoa</taxon>
        <taxon>Hexacorallia</taxon>
        <taxon>Scleractinia</taxon>
        <taxon>Fungiina</taxon>
        <taxon>Poritidae</taxon>
        <taxon>Porites</taxon>
    </lineage>
</organism>